<dbReference type="InterPro" id="IPR015590">
    <property type="entry name" value="Aldehyde_DH_dom"/>
</dbReference>
<comment type="caution">
    <text evidence="2">The sequence shown here is derived from an EMBL/GenBank/DDBJ whole genome shotgun (WGS) entry which is preliminary data.</text>
</comment>
<dbReference type="InterPro" id="IPR016163">
    <property type="entry name" value="Ald_DH_C"/>
</dbReference>
<protein>
    <submittedName>
        <fullName evidence="2">Methylmalonate-semialdehyde dehydrogenase</fullName>
        <ecNumber evidence="2">1.2.1.27</ecNumber>
    </submittedName>
</protein>
<dbReference type="GO" id="GO:0004491">
    <property type="term" value="F:methylmalonate-semialdehyde dehydrogenase (acylating, NAD) activity"/>
    <property type="evidence" value="ECO:0007669"/>
    <property type="project" value="UniProtKB-EC"/>
</dbReference>
<dbReference type="Pfam" id="PF00171">
    <property type="entry name" value="Aldedh"/>
    <property type="match status" value="1"/>
</dbReference>
<dbReference type="SUPFAM" id="SSF53720">
    <property type="entry name" value="ALDH-like"/>
    <property type="match status" value="1"/>
</dbReference>
<dbReference type="PANTHER" id="PTHR43866:SF4">
    <property type="entry name" value="MALONATE-SEMIALDEHYDE DEHYDROGENASE"/>
    <property type="match status" value="1"/>
</dbReference>
<dbReference type="Gene3D" id="3.40.309.10">
    <property type="entry name" value="Aldehyde Dehydrogenase, Chain A, domain 2"/>
    <property type="match status" value="1"/>
</dbReference>
<organism evidence="2 3">
    <name type="scientific">Klebsiella michiganensis</name>
    <dbReference type="NCBI Taxonomy" id="1134687"/>
    <lineage>
        <taxon>Bacteria</taxon>
        <taxon>Pseudomonadati</taxon>
        <taxon>Pseudomonadota</taxon>
        <taxon>Gammaproteobacteria</taxon>
        <taxon>Enterobacterales</taxon>
        <taxon>Enterobacteriaceae</taxon>
        <taxon>Klebsiella/Raoultella group</taxon>
        <taxon>Klebsiella</taxon>
    </lineage>
</organism>
<reference evidence="2 3" key="1">
    <citation type="submission" date="2018-06" db="EMBL/GenBank/DDBJ databases">
        <authorList>
            <consortium name="Pathogen Informatics"/>
            <person name="Doyle S."/>
        </authorList>
    </citation>
    <scope>NUCLEOTIDE SEQUENCE [LARGE SCALE GENOMIC DNA]</scope>
    <source>
        <strain evidence="2 3">NCTC11685</strain>
    </source>
</reference>
<keyword evidence="2" id="KW-0560">Oxidoreductase</keyword>
<name>A0A7H4PQQ3_9ENTR</name>
<evidence type="ECO:0000313" key="3">
    <source>
        <dbReference type="Proteomes" id="UP000254863"/>
    </source>
</evidence>
<dbReference type="InterPro" id="IPR016161">
    <property type="entry name" value="Ald_DH/histidinol_DH"/>
</dbReference>
<proteinExistence type="predicted"/>
<dbReference type="GO" id="GO:0006574">
    <property type="term" value="P:L-valine catabolic process"/>
    <property type="evidence" value="ECO:0007669"/>
    <property type="project" value="TreeGrafter"/>
</dbReference>
<sequence>MASTSGQPSWIAVTEEMSVGTQEIFGPVLCFKRVKTFEEGLQLMNNNPFANGSVIFTQSGYYAREFQETHPRRHGRYQRRYSGAGRRIPVLRP</sequence>
<evidence type="ECO:0000313" key="2">
    <source>
        <dbReference type="EMBL" id="STW80726.1"/>
    </source>
</evidence>
<feature type="domain" description="Aldehyde dehydrogenase" evidence="1">
    <location>
        <begin position="12"/>
        <end position="68"/>
    </location>
</feature>
<dbReference type="InterPro" id="IPR010061">
    <property type="entry name" value="MeMal-semiAld_DH"/>
</dbReference>
<dbReference type="AlphaFoldDB" id="A0A7H4PQQ3"/>
<dbReference type="EC" id="1.2.1.27" evidence="2"/>
<evidence type="ECO:0000259" key="1">
    <source>
        <dbReference type="Pfam" id="PF00171"/>
    </source>
</evidence>
<gene>
    <name evidence="2" type="primary">mmsA_4</name>
    <name evidence="2" type="ORF">NCTC11685_08093</name>
</gene>
<dbReference type="GO" id="GO:0006210">
    <property type="term" value="P:thymine catabolic process"/>
    <property type="evidence" value="ECO:0007669"/>
    <property type="project" value="TreeGrafter"/>
</dbReference>
<dbReference type="PANTHER" id="PTHR43866">
    <property type="entry name" value="MALONATE-SEMIALDEHYDE DEHYDROGENASE"/>
    <property type="match status" value="1"/>
</dbReference>
<dbReference type="Proteomes" id="UP000254863">
    <property type="component" value="Unassembled WGS sequence"/>
</dbReference>
<dbReference type="EMBL" id="UGMS01000006">
    <property type="protein sequence ID" value="STW80726.1"/>
    <property type="molecule type" value="Genomic_DNA"/>
</dbReference>
<accession>A0A7H4PQQ3</accession>